<dbReference type="AlphaFoldDB" id="A0A150PRL2"/>
<evidence type="ECO:0000313" key="2">
    <source>
        <dbReference type="Proteomes" id="UP000075420"/>
    </source>
</evidence>
<name>A0A150PRL2_SORCE</name>
<gene>
    <name evidence="1" type="ORF">BE08_23290</name>
</gene>
<sequence>MKLAIDLSPAQADRLQERAKNLGLQPEELARAAVADLLTTPDDEFRAAAEAVLQKNAELYRRLA</sequence>
<evidence type="ECO:0000313" key="1">
    <source>
        <dbReference type="EMBL" id="KYF58310.1"/>
    </source>
</evidence>
<reference evidence="1 2" key="1">
    <citation type="submission" date="2014-02" db="EMBL/GenBank/DDBJ databases">
        <title>The small core and large imbalanced accessory genome model reveals a collaborative survival strategy of Sorangium cellulosum strains in nature.</title>
        <authorList>
            <person name="Han K."/>
            <person name="Peng R."/>
            <person name="Blom J."/>
            <person name="Li Y.-Z."/>
        </authorList>
    </citation>
    <scope>NUCLEOTIDE SEQUENCE [LARGE SCALE GENOMIC DNA]</scope>
    <source>
        <strain evidence="1 2">So0157-25</strain>
    </source>
</reference>
<dbReference type="Proteomes" id="UP000075420">
    <property type="component" value="Unassembled WGS sequence"/>
</dbReference>
<comment type="caution">
    <text evidence="1">The sequence shown here is derived from an EMBL/GenBank/DDBJ whole genome shotgun (WGS) entry which is preliminary data.</text>
</comment>
<dbReference type="EMBL" id="JELY01000738">
    <property type="protein sequence ID" value="KYF58310.1"/>
    <property type="molecule type" value="Genomic_DNA"/>
</dbReference>
<proteinExistence type="predicted"/>
<accession>A0A150PRL2</accession>
<protein>
    <submittedName>
        <fullName evidence="1">Uncharacterized protein</fullName>
    </submittedName>
</protein>
<organism evidence="1 2">
    <name type="scientific">Sorangium cellulosum</name>
    <name type="common">Polyangium cellulosum</name>
    <dbReference type="NCBI Taxonomy" id="56"/>
    <lineage>
        <taxon>Bacteria</taxon>
        <taxon>Pseudomonadati</taxon>
        <taxon>Myxococcota</taxon>
        <taxon>Polyangia</taxon>
        <taxon>Polyangiales</taxon>
        <taxon>Polyangiaceae</taxon>
        <taxon>Sorangium</taxon>
    </lineage>
</organism>